<dbReference type="RefSeq" id="WP_136337170.1">
    <property type="nucleotide sequence ID" value="NZ_QXMP01000024.1"/>
</dbReference>
<dbReference type="AlphaFoldDB" id="A0A4S3LYM0"/>
<dbReference type="CDD" id="cd07518">
    <property type="entry name" value="HAD_YbiV-Like"/>
    <property type="match status" value="1"/>
</dbReference>
<dbReference type="InterPro" id="IPR036412">
    <property type="entry name" value="HAD-like_sf"/>
</dbReference>
<proteinExistence type="predicted"/>
<dbReference type="GO" id="GO:0016791">
    <property type="term" value="F:phosphatase activity"/>
    <property type="evidence" value="ECO:0007669"/>
    <property type="project" value="TreeGrafter"/>
</dbReference>
<dbReference type="GO" id="GO:0005829">
    <property type="term" value="C:cytosol"/>
    <property type="evidence" value="ECO:0007669"/>
    <property type="project" value="TreeGrafter"/>
</dbReference>
<keyword evidence="2" id="KW-1185">Reference proteome</keyword>
<evidence type="ECO:0000313" key="1">
    <source>
        <dbReference type="EMBL" id="THD65887.1"/>
    </source>
</evidence>
<dbReference type="GO" id="GO:0000287">
    <property type="term" value="F:magnesium ion binding"/>
    <property type="evidence" value="ECO:0007669"/>
    <property type="project" value="TreeGrafter"/>
</dbReference>
<sequence length="269" mass="30407">MDLNKVKLVVTDMDGTLLNSKGEVSQRFFALYRELKDHIHFVAASGRQYHSIKHKLERIASEITIVAENGGLAKRDQQELLFTGLPETHLSEIVNKARKVNNAEIILCGKDGAYIENGDSKFTNILKEYYHKYNITGDLNSVDPSGIMKVALYHYEDSEQFIYPEVQELEGDLLVKVSGKHWVDISHPEANKGRAVSLIQQQMGVSTEETMVFGDYNNDLEMLERGYFSYAMQNAHPKVKEIARFETGSNDHEGVEEVLEALVKAKTPV</sequence>
<dbReference type="Gene3D" id="3.40.50.1000">
    <property type="entry name" value="HAD superfamily/HAD-like"/>
    <property type="match status" value="1"/>
</dbReference>
<dbReference type="EMBL" id="SSMC01000004">
    <property type="protein sequence ID" value="THD65887.1"/>
    <property type="molecule type" value="Genomic_DNA"/>
</dbReference>
<dbReference type="SFLD" id="SFLDG01140">
    <property type="entry name" value="C2.B:_Phosphomannomutase_and_P"/>
    <property type="match status" value="1"/>
</dbReference>
<dbReference type="SUPFAM" id="SSF56784">
    <property type="entry name" value="HAD-like"/>
    <property type="match status" value="1"/>
</dbReference>
<dbReference type="OrthoDB" id="9814970at2"/>
<dbReference type="PROSITE" id="PS01228">
    <property type="entry name" value="COF_1"/>
    <property type="match status" value="1"/>
</dbReference>
<gene>
    <name evidence="1" type="ORF">E7Z59_15030</name>
</gene>
<dbReference type="PANTHER" id="PTHR10000:SF8">
    <property type="entry name" value="HAD SUPERFAMILY HYDROLASE-LIKE, TYPE 3"/>
    <property type="match status" value="1"/>
</dbReference>
<evidence type="ECO:0000313" key="2">
    <source>
        <dbReference type="Proteomes" id="UP000305939"/>
    </source>
</evidence>
<dbReference type="InterPro" id="IPR023214">
    <property type="entry name" value="HAD_sf"/>
</dbReference>
<dbReference type="NCBIfam" id="TIGR01484">
    <property type="entry name" value="HAD-SF-IIB"/>
    <property type="match status" value="1"/>
</dbReference>
<name>A0A4S3LYM0_9FLAO</name>
<dbReference type="InterPro" id="IPR006379">
    <property type="entry name" value="HAD-SF_hydro_IIB"/>
</dbReference>
<reference evidence="1 2" key="1">
    <citation type="submission" date="2019-04" db="EMBL/GenBank/DDBJ databases">
        <title>Draft genome sequence of Robertkochia marina CC-AMO-30D.</title>
        <authorList>
            <person name="Hameed A."/>
            <person name="Lin S.-Y."/>
            <person name="Shahina M."/>
            <person name="Lai W.-A."/>
            <person name="Young C.-C."/>
        </authorList>
    </citation>
    <scope>NUCLEOTIDE SEQUENCE [LARGE SCALE GENOMIC DNA]</scope>
    <source>
        <strain evidence="1 2">CC-AMO-30D</strain>
    </source>
</reference>
<dbReference type="Pfam" id="PF08282">
    <property type="entry name" value="Hydrolase_3"/>
    <property type="match status" value="1"/>
</dbReference>
<dbReference type="Gene3D" id="3.30.1240.10">
    <property type="match status" value="1"/>
</dbReference>
<dbReference type="NCBIfam" id="TIGR00099">
    <property type="entry name" value="Cof-subfamily"/>
    <property type="match status" value="1"/>
</dbReference>
<dbReference type="SFLD" id="SFLDS00003">
    <property type="entry name" value="Haloacid_Dehalogenase"/>
    <property type="match status" value="1"/>
</dbReference>
<dbReference type="Proteomes" id="UP000305939">
    <property type="component" value="Unassembled WGS sequence"/>
</dbReference>
<accession>A0A4S3LYM0</accession>
<dbReference type="InterPro" id="IPR000150">
    <property type="entry name" value="Cof"/>
</dbReference>
<comment type="caution">
    <text evidence="1">The sequence shown here is derived from an EMBL/GenBank/DDBJ whole genome shotgun (WGS) entry which is preliminary data.</text>
</comment>
<protein>
    <submittedName>
        <fullName evidence="1">HAD family phosphatase</fullName>
    </submittedName>
</protein>
<dbReference type="PANTHER" id="PTHR10000">
    <property type="entry name" value="PHOSPHOSERINE PHOSPHATASE"/>
    <property type="match status" value="1"/>
</dbReference>
<organism evidence="1 2">
    <name type="scientific">Robertkochia marina</name>
    <dbReference type="NCBI Taxonomy" id="1227945"/>
    <lineage>
        <taxon>Bacteria</taxon>
        <taxon>Pseudomonadati</taxon>
        <taxon>Bacteroidota</taxon>
        <taxon>Flavobacteriia</taxon>
        <taxon>Flavobacteriales</taxon>
        <taxon>Flavobacteriaceae</taxon>
        <taxon>Robertkochia</taxon>
    </lineage>
</organism>